<dbReference type="CDD" id="cd06606">
    <property type="entry name" value="STKc_MAPKKK"/>
    <property type="match status" value="1"/>
</dbReference>
<evidence type="ECO:0000313" key="9">
    <source>
        <dbReference type="EMBL" id="CCC90933.1"/>
    </source>
</evidence>
<evidence type="ECO:0000256" key="4">
    <source>
        <dbReference type="ARBA" id="ARBA00022777"/>
    </source>
</evidence>
<dbReference type="InterPro" id="IPR017441">
    <property type="entry name" value="Protein_kinase_ATP_BS"/>
</dbReference>
<dbReference type="AlphaFoldDB" id="G0UNH3"/>
<keyword evidence="1 7" id="KW-0723">Serine/threonine-protein kinase</keyword>
<keyword evidence="3 6" id="KW-0547">Nucleotide-binding</keyword>
<accession>G0UNH3</accession>
<evidence type="ECO:0000256" key="6">
    <source>
        <dbReference type="PROSITE-ProRule" id="PRU10141"/>
    </source>
</evidence>
<keyword evidence="5 6" id="KW-0067">ATP-binding</keyword>
<dbReference type="PROSITE" id="PS50011">
    <property type="entry name" value="PROTEIN_KINASE_DOM"/>
    <property type="match status" value="1"/>
</dbReference>
<dbReference type="FunFam" id="1.10.510.10:FF:000571">
    <property type="entry name" value="Maternal embryonic leucine zipper kinase"/>
    <property type="match status" value="1"/>
</dbReference>
<keyword evidence="2" id="KW-0808">Transferase</keyword>
<dbReference type="Gene3D" id="1.10.510.10">
    <property type="entry name" value="Transferase(Phosphotransferase) domain 1"/>
    <property type="match status" value="1"/>
</dbReference>
<organism evidence="9">
    <name type="scientific">Trypanosoma congolense (strain IL3000)</name>
    <dbReference type="NCBI Taxonomy" id="1068625"/>
    <lineage>
        <taxon>Eukaryota</taxon>
        <taxon>Discoba</taxon>
        <taxon>Euglenozoa</taxon>
        <taxon>Kinetoplastea</taxon>
        <taxon>Metakinetoplastina</taxon>
        <taxon>Trypanosomatida</taxon>
        <taxon>Trypanosomatidae</taxon>
        <taxon>Trypanosoma</taxon>
        <taxon>Nannomonas</taxon>
    </lineage>
</organism>
<evidence type="ECO:0000256" key="5">
    <source>
        <dbReference type="ARBA" id="ARBA00022840"/>
    </source>
</evidence>
<dbReference type="SUPFAM" id="SSF56112">
    <property type="entry name" value="Protein kinase-like (PK-like)"/>
    <property type="match status" value="1"/>
</dbReference>
<proteinExistence type="inferred from homology"/>
<dbReference type="PROSITE" id="PS00108">
    <property type="entry name" value="PROTEIN_KINASE_ST"/>
    <property type="match status" value="1"/>
</dbReference>
<dbReference type="EMBL" id="HE575319">
    <property type="protein sequence ID" value="CCC90933.1"/>
    <property type="molecule type" value="Genomic_DNA"/>
</dbReference>
<feature type="binding site" evidence="6">
    <location>
        <position position="42"/>
    </location>
    <ligand>
        <name>ATP</name>
        <dbReference type="ChEBI" id="CHEBI:30616"/>
    </ligand>
</feature>
<sequence length="408" mass="45581">MKEASRPRRVMNVRFEERIGRGRYGDVFRVTDLDTGRELAVKQVFVSSDLNKDTEKQLCALEREIRVMRKLNHKHIVKYYSSRRDEDCTALLIYMEYISGGTIASKLKANGPFNEEETRVYTKQLLKGLSYLHRRRIIHRDLKGDNLFVTTDGILKVGDFGTSKDLQATVETNSVAGTPNFMAPEVINCSGHSYMADIWSVGCCVLEMLSGHPPFWKLDNCMAVMFAILRGELEKHIPDHLSEEAADFISQCTRTNPKERLTASQLLRHPWITGARGGASVRSESAMGYSLTSASFQDDRIAAFDRRKASTSLCDSTELSRVSLYSSHFCPTQVAARGQDSERLLECESAPKSCMSSARRHLSFSHSSSTIAIAMDRSPIVPRGVRRRSTGKSVTITTVDALPPIVGG</sequence>
<dbReference type="GO" id="GO:0005524">
    <property type="term" value="F:ATP binding"/>
    <property type="evidence" value="ECO:0007669"/>
    <property type="project" value="UniProtKB-UniRule"/>
</dbReference>
<evidence type="ECO:0000256" key="3">
    <source>
        <dbReference type="ARBA" id="ARBA00022741"/>
    </source>
</evidence>
<dbReference type="PROSITE" id="PS00107">
    <property type="entry name" value="PROTEIN_KINASE_ATP"/>
    <property type="match status" value="1"/>
</dbReference>
<evidence type="ECO:0000256" key="7">
    <source>
        <dbReference type="RuleBase" id="RU000304"/>
    </source>
</evidence>
<dbReference type="SMART" id="SM00220">
    <property type="entry name" value="S_TKc"/>
    <property type="match status" value="1"/>
</dbReference>
<feature type="domain" description="Protein kinase" evidence="8">
    <location>
        <begin position="13"/>
        <end position="272"/>
    </location>
</feature>
<dbReference type="GO" id="GO:0004674">
    <property type="term" value="F:protein serine/threonine kinase activity"/>
    <property type="evidence" value="ECO:0007669"/>
    <property type="project" value="UniProtKB-KW"/>
</dbReference>
<dbReference type="InterPro" id="IPR008271">
    <property type="entry name" value="Ser/Thr_kinase_AS"/>
</dbReference>
<name>G0UNH3_TRYCI</name>
<gene>
    <name evidence="9" type="ORF">TCIL3000_6_1680</name>
</gene>
<reference evidence="9" key="1">
    <citation type="journal article" date="2012" name="Proc. Natl. Acad. Sci. U.S.A.">
        <title>Antigenic diversity is generated by distinct evolutionary mechanisms in African trypanosome species.</title>
        <authorList>
            <person name="Jackson A.P."/>
            <person name="Berry A."/>
            <person name="Aslett M."/>
            <person name="Allison H.C."/>
            <person name="Burton P."/>
            <person name="Vavrova-Anderson J."/>
            <person name="Brown R."/>
            <person name="Browne H."/>
            <person name="Corton N."/>
            <person name="Hauser H."/>
            <person name="Gamble J."/>
            <person name="Gilderthorp R."/>
            <person name="Marcello L."/>
            <person name="McQuillan J."/>
            <person name="Otto T.D."/>
            <person name="Quail M.A."/>
            <person name="Sanders M.J."/>
            <person name="van Tonder A."/>
            <person name="Ginger M.L."/>
            <person name="Field M.C."/>
            <person name="Barry J.D."/>
            <person name="Hertz-Fowler C."/>
            <person name="Berriman M."/>
        </authorList>
    </citation>
    <scope>NUCLEOTIDE SEQUENCE</scope>
    <source>
        <strain evidence="9">IL3000</strain>
    </source>
</reference>
<protein>
    <recommendedName>
        <fullName evidence="8">Protein kinase domain-containing protein</fullName>
    </recommendedName>
</protein>
<dbReference type="InterPro" id="IPR011009">
    <property type="entry name" value="Kinase-like_dom_sf"/>
</dbReference>
<dbReference type="PANTHER" id="PTHR11584:SF369">
    <property type="entry name" value="MITOGEN-ACTIVATED PROTEIN KINASE KINASE KINASE 19-RELATED"/>
    <property type="match status" value="1"/>
</dbReference>
<keyword evidence="4" id="KW-0418">Kinase</keyword>
<evidence type="ECO:0000256" key="1">
    <source>
        <dbReference type="ARBA" id="ARBA00022527"/>
    </source>
</evidence>
<evidence type="ECO:0000256" key="2">
    <source>
        <dbReference type="ARBA" id="ARBA00022679"/>
    </source>
</evidence>
<dbReference type="Pfam" id="PF00069">
    <property type="entry name" value="Pkinase"/>
    <property type="match status" value="1"/>
</dbReference>
<evidence type="ECO:0000259" key="8">
    <source>
        <dbReference type="PROSITE" id="PS50011"/>
    </source>
</evidence>
<dbReference type="InterPro" id="IPR000719">
    <property type="entry name" value="Prot_kinase_dom"/>
</dbReference>
<dbReference type="VEuPathDB" id="TriTrypDB:TcIL3000_6_1680"/>
<comment type="similarity">
    <text evidence="7">Belongs to the protein kinase superfamily.</text>
</comment>
<dbReference type="PANTHER" id="PTHR11584">
    <property type="entry name" value="SERINE/THREONINE PROTEIN KINASE"/>
    <property type="match status" value="1"/>
</dbReference>